<name>A0A7W5GDC3_9BACL</name>
<keyword evidence="2" id="KW-1185">Reference proteome</keyword>
<proteinExistence type="predicted"/>
<reference evidence="1 2" key="1">
    <citation type="submission" date="2020-08" db="EMBL/GenBank/DDBJ databases">
        <title>Genomic Encyclopedia of Type Strains, Phase III (KMG-III): the genomes of soil and plant-associated and newly described type strains.</title>
        <authorList>
            <person name="Whitman W."/>
        </authorList>
    </citation>
    <scope>NUCLEOTIDE SEQUENCE [LARGE SCALE GENOMIC DNA]</scope>
    <source>
        <strain evidence="1 2">CECT 8234</strain>
    </source>
</reference>
<dbReference type="Proteomes" id="UP000518605">
    <property type="component" value="Unassembled WGS sequence"/>
</dbReference>
<organism evidence="1 2">
    <name type="scientific">Paenibacillus endophyticus</name>
    <dbReference type="NCBI Taxonomy" id="1294268"/>
    <lineage>
        <taxon>Bacteria</taxon>
        <taxon>Bacillati</taxon>
        <taxon>Bacillota</taxon>
        <taxon>Bacilli</taxon>
        <taxon>Bacillales</taxon>
        <taxon>Paenibacillaceae</taxon>
        <taxon>Paenibacillus</taxon>
    </lineage>
</organism>
<dbReference type="InterPro" id="IPR024496">
    <property type="entry name" value="Spore_germ_GerPE"/>
</dbReference>
<comment type="caution">
    <text evidence="1">The sequence shown here is derived from an EMBL/GenBank/DDBJ whole genome shotgun (WGS) entry which is preliminary data.</text>
</comment>
<accession>A0A7W5GDC3</accession>
<evidence type="ECO:0000313" key="2">
    <source>
        <dbReference type="Proteomes" id="UP000518605"/>
    </source>
</evidence>
<dbReference type="RefSeq" id="WP_183571590.1">
    <property type="nucleotide sequence ID" value="NZ_CBCSLB010000047.1"/>
</dbReference>
<gene>
    <name evidence="1" type="ORF">FHS16_006402</name>
</gene>
<sequence>MNVQDDHTYPIRTANVGSICIISVAQAGTVQFGDRAETHAKIRALALQRQEDHTTAGDIFFESYSLFYLPLPALVDPDYDNGEVVSVIRANCSPNITVGNIQVIAAGSSASIQIGNGMEMTGESRIKHIRQYPRPKPVPPVGCPF</sequence>
<dbReference type="Pfam" id="PF10970">
    <property type="entry name" value="GerPE"/>
    <property type="match status" value="1"/>
</dbReference>
<dbReference type="EMBL" id="JACHXW010000037">
    <property type="protein sequence ID" value="MBB3156279.1"/>
    <property type="molecule type" value="Genomic_DNA"/>
</dbReference>
<protein>
    <submittedName>
        <fullName evidence="1">Spore germination protein PE</fullName>
    </submittedName>
</protein>
<dbReference type="AlphaFoldDB" id="A0A7W5GDC3"/>
<evidence type="ECO:0000313" key="1">
    <source>
        <dbReference type="EMBL" id="MBB3156279.1"/>
    </source>
</evidence>